<feature type="repeat" description="TPR" evidence="1">
    <location>
        <begin position="85"/>
        <end position="118"/>
    </location>
</feature>
<feature type="repeat" description="TPR" evidence="1">
    <location>
        <begin position="205"/>
        <end position="238"/>
    </location>
</feature>
<dbReference type="InterPro" id="IPR019734">
    <property type="entry name" value="TPR_rpt"/>
</dbReference>
<dbReference type="Pfam" id="PF13424">
    <property type="entry name" value="TPR_12"/>
    <property type="match status" value="6"/>
</dbReference>
<comment type="caution">
    <text evidence="4">The sequence shown here is derived from an EMBL/GenBank/DDBJ whole genome shotgun (WGS) entry which is preliminary data.</text>
</comment>
<dbReference type="InterPro" id="IPR024983">
    <property type="entry name" value="CHAT_dom"/>
</dbReference>
<dbReference type="Gene3D" id="1.25.40.10">
    <property type="entry name" value="Tetratricopeptide repeat domain"/>
    <property type="match status" value="4"/>
</dbReference>
<feature type="repeat" description="TPR" evidence="1">
    <location>
        <begin position="285"/>
        <end position="318"/>
    </location>
</feature>
<evidence type="ECO:0000256" key="1">
    <source>
        <dbReference type="PROSITE-ProRule" id="PRU00339"/>
    </source>
</evidence>
<feature type="signal peptide" evidence="2">
    <location>
        <begin position="1"/>
        <end position="21"/>
    </location>
</feature>
<dbReference type="PANTHER" id="PTHR10098">
    <property type="entry name" value="RAPSYN-RELATED"/>
    <property type="match status" value="1"/>
</dbReference>
<dbReference type="PROSITE" id="PS50293">
    <property type="entry name" value="TPR_REGION"/>
    <property type="match status" value="2"/>
</dbReference>
<dbReference type="EMBL" id="DSRU01000397">
    <property type="protein sequence ID" value="HFN01315.1"/>
    <property type="molecule type" value="Genomic_DNA"/>
</dbReference>
<evidence type="ECO:0000256" key="2">
    <source>
        <dbReference type="SAM" id="SignalP"/>
    </source>
</evidence>
<evidence type="ECO:0000259" key="3">
    <source>
        <dbReference type="Pfam" id="PF12770"/>
    </source>
</evidence>
<gene>
    <name evidence="4" type="ORF">ENR64_26935</name>
</gene>
<proteinExistence type="predicted"/>
<name>A0A7C3PJB4_9CYAN</name>
<feature type="repeat" description="TPR" evidence="1">
    <location>
        <begin position="245"/>
        <end position="278"/>
    </location>
</feature>
<feature type="repeat" description="TPR" evidence="1">
    <location>
        <begin position="365"/>
        <end position="398"/>
    </location>
</feature>
<evidence type="ECO:0000313" key="4">
    <source>
        <dbReference type="EMBL" id="HFN01315.1"/>
    </source>
</evidence>
<keyword evidence="1" id="KW-0802">TPR repeat</keyword>
<dbReference type="SUPFAM" id="SSF48452">
    <property type="entry name" value="TPR-like"/>
    <property type="match status" value="4"/>
</dbReference>
<reference evidence="4" key="1">
    <citation type="journal article" date="2020" name="mSystems">
        <title>Genome- and Community-Level Interaction Insights into Carbon Utilization and Element Cycling Functions of Hydrothermarchaeota in Hydrothermal Sediment.</title>
        <authorList>
            <person name="Zhou Z."/>
            <person name="Liu Y."/>
            <person name="Xu W."/>
            <person name="Pan J."/>
            <person name="Luo Z.H."/>
            <person name="Li M."/>
        </authorList>
    </citation>
    <scope>NUCLEOTIDE SEQUENCE [LARGE SCALE GENOMIC DNA]</scope>
    <source>
        <strain evidence="4">SpSt-418</strain>
    </source>
</reference>
<dbReference type="SMART" id="SM00028">
    <property type="entry name" value="TPR"/>
    <property type="match status" value="14"/>
</dbReference>
<feature type="repeat" description="TPR" evidence="1">
    <location>
        <begin position="125"/>
        <end position="158"/>
    </location>
</feature>
<dbReference type="Pfam" id="PF13176">
    <property type="entry name" value="TPR_7"/>
    <property type="match status" value="1"/>
</dbReference>
<dbReference type="InterPro" id="IPR011990">
    <property type="entry name" value="TPR-like_helical_dom_sf"/>
</dbReference>
<dbReference type="PROSITE" id="PS50005">
    <property type="entry name" value="TPR"/>
    <property type="match status" value="9"/>
</dbReference>
<sequence length="1043" mass="114862">MKSLNLKIASLTLLATCLAWDGVVPTRFSFQSALAQTTQDKKAEGDLLLQKGLQQYDAGQYQAAIKTWQQALAQYRAINNRNGEAQVLTNLGLTYAVLEQYPKSIDYFEQALSVARAIGNRKIEAQALSNLGDLYSALSQLPKAIRYYEQALPIYRTVQNAYGEARVLNNLGTAYTALTQYDKAKGYFEQAGPIFRKIQERNSEADTLINLGISNVFLYQYDNAIASFERALSLYRAVQNRSGEENALVKLGNTYLALLQYPKAVGYFEQSLAIARTLKDPNREASGLNNLGIAYLSLAQYEKAIAYFEQALPLYRAAQNRRSEAGTLTNMGNAYSQLTQYTRAIDYYEQSLPIFRALQDRKGEAGSLNGLGNAYLFMSQYAKAIAYFEQALPVYQAVQEPDSEAIVLMNLGNAYNFLSQYAQAIRYFEQALPLYRTAKNRRGEADALGNLGISYNYLSQPMKAIRYFEQALPIYRAVQNPNREADALNNLGTAYYSLSQHPKAIAYFEQALSLYRTVKDRKGEAGALANLGGSYAALSQPAKAIASYKQALPIYQSLQNRDGESITLNNLGDTYFKMGELAQAEPLLRQSIQVRECIRVGLKDDQKISIFESQSDAYRTLQQVLVAQNKSTEALEIAERGRARAFVELLAQRLNSNSKPSANCTPVQPPTLAQIQQIAKQQNATLVEYSVIDRDRLLVWVVQPNGQIHFRSVDLTADLNGVSLAEWVKATRAEDLNVRGRGLGVFESDLTVDAEEKLDKANLQTLHQWLIEPIAELLPTTPDERIIFIPQGALFLVPFAALRDAAGKHLIEKHTIAVAPSIQTLALTRAQKTAEKRQKVGTTLIVGNPAMPKVVVEAGKDPVQLSPLPGAETEAQALAALLKTPALIGTQATEATIKAQMPQASLIHLATHGLLDDNFGINSSIALTPTRDEDGFLTAAEISNLSLQATLVVLSACDTGRGTITGDGVIGLSRSLISAGVPSVVVSLWAVPDAPTAFLMTEFYKNLETSNDKAKALRQAMLTTMQRYEKPRDWAAFTLIGES</sequence>
<dbReference type="PANTHER" id="PTHR10098:SF108">
    <property type="entry name" value="TETRATRICOPEPTIDE REPEAT PROTEIN 28"/>
    <property type="match status" value="1"/>
</dbReference>
<feature type="repeat" description="TPR" evidence="1">
    <location>
        <begin position="325"/>
        <end position="358"/>
    </location>
</feature>
<protein>
    <submittedName>
        <fullName evidence="4">Tetratricopeptide repeat protein</fullName>
    </submittedName>
</protein>
<accession>A0A7C3PJB4</accession>
<feature type="chain" id="PRO_5028379336" evidence="2">
    <location>
        <begin position="22"/>
        <end position="1043"/>
    </location>
</feature>
<dbReference type="AlphaFoldDB" id="A0A7C3PJB4"/>
<dbReference type="Pfam" id="PF12770">
    <property type="entry name" value="CHAT"/>
    <property type="match status" value="1"/>
</dbReference>
<feature type="repeat" description="TPR" evidence="1">
    <location>
        <begin position="485"/>
        <end position="518"/>
    </location>
</feature>
<feature type="repeat" description="TPR" evidence="1">
    <location>
        <begin position="405"/>
        <end position="438"/>
    </location>
</feature>
<organism evidence="4">
    <name type="scientific">Oscillatoriales cyanobacterium SpSt-418</name>
    <dbReference type="NCBI Taxonomy" id="2282169"/>
    <lineage>
        <taxon>Bacteria</taxon>
        <taxon>Bacillati</taxon>
        <taxon>Cyanobacteriota</taxon>
        <taxon>Cyanophyceae</taxon>
        <taxon>Oscillatoriophycideae</taxon>
        <taxon>Oscillatoriales</taxon>
    </lineage>
</organism>
<keyword evidence="2" id="KW-0732">Signal</keyword>
<feature type="domain" description="CHAT" evidence="3">
    <location>
        <begin position="761"/>
        <end position="1042"/>
    </location>
</feature>